<accession>A0A660SPQ9</accession>
<name>A0A660SPQ9_UNCT6</name>
<dbReference type="Gene3D" id="2.60.40.10">
    <property type="entry name" value="Immunoglobulins"/>
    <property type="match status" value="1"/>
</dbReference>
<dbReference type="NCBIfam" id="TIGR04183">
    <property type="entry name" value="Por_Secre_tail"/>
    <property type="match status" value="1"/>
</dbReference>
<dbReference type="InterPro" id="IPR036116">
    <property type="entry name" value="FN3_sf"/>
</dbReference>
<protein>
    <recommendedName>
        <fullName evidence="1">Fibronectin type-III domain-containing protein</fullName>
    </recommendedName>
</protein>
<dbReference type="InterPro" id="IPR003961">
    <property type="entry name" value="FN3_dom"/>
</dbReference>
<dbReference type="PROSITE" id="PS50853">
    <property type="entry name" value="FN3"/>
    <property type="match status" value="1"/>
</dbReference>
<organism evidence="2 3">
    <name type="scientific">candidate division TA06 bacterium</name>
    <dbReference type="NCBI Taxonomy" id="2250710"/>
    <lineage>
        <taxon>Bacteria</taxon>
        <taxon>Bacteria division TA06</taxon>
    </lineage>
</organism>
<feature type="domain" description="Fibronectin type-III" evidence="1">
    <location>
        <begin position="176"/>
        <end position="261"/>
    </location>
</feature>
<dbReference type="AlphaFoldDB" id="A0A660SPQ9"/>
<dbReference type="Proteomes" id="UP000271125">
    <property type="component" value="Unassembled WGS sequence"/>
</dbReference>
<dbReference type="InterPro" id="IPR013783">
    <property type="entry name" value="Ig-like_fold"/>
</dbReference>
<sequence length="784" mass="88126">MIFAFTVSIIADNIILIDFGGEESGNIMEHNGWQTVFMDIYTDYRNIGPGGTITVSGSNDSYNYQGIRGDPIPFEIGDTIVVNWYNNSVNPITFSPKISFNDPDRSSSGANGVWYSMSQITISSHSDCKSIYNISTNSANTYSLVNVNVNSDKTDSLICDKIILSGIQSDNQLPTAPSNLHATAISAYRIDLSWIASTDNIGVVGYKIYRNSVQVGTSGNNQYSDTNLSPSSPYLYFVTAYDLIGNESVVSDSVVEETDEGDVITHKFISFDSQTGNHQDGFDNWHYATNLGPHGYAGGFYSDPDYIGEIREFEPYYNHYNSNHMGWLRWGYIDVDTLYSVRGNGYMKFVMTGGAYDSNGVVAYSGLEVTNKEQFDEYIVAGQNVYSDIDLPGGMSFYVISSQTNSRHTFEEAQGTDRLSVWVYLPKDLNQKGKTRPEITLSFYPFIDDGGGRHYYNYVTNTGMGGWTHILFDAHPLHCNSGDQNPYSYYRVGGYDCPGDAVQFFNRIARFSLRFGNPIPYSPTAIFIDEIEFYKIPQPENDETVANIGIGFDPDSNYFDIGFCDKYRGSVCDALYEVRYSFEEITNENYTLAKLCNIIQDTSVNYTYITGEKGQVKKPSPGYNQIWALLKLDLEDENQLQEGKTIHFAIKDISNRSFSNQDTFDTGYIYFPNLNDSLRRIDLVKTINYTIYASPDIGINEGDIDIKVYPNPCRVDSGQNYITFINISSGDKIELFNVLGKCIFNSGILTNNTFRWDVKNVSIGIYFYKITVSNKARGKIVIIR</sequence>
<dbReference type="SUPFAM" id="SSF49265">
    <property type="entry name" value="Fibronectin type III"/>
    <property type="match status" value="1"/>
</dbReference>
<dbReference type="InterPro" id="IPR026444">
    <property type="entry name" value="Secre_tail"/>
</dbReference>
<evidence type="ECO:0000313" key="3">
    <source>
        <dbReference type="Proteomes" id="UP000271125"/>
    </source>
</evidence>
<dbReference type="SMART" id="SM00060">
    <property type="entry name" value="FN3"/>
    <property type="match status" value="1"/>
</dbReference>
<dbReference type="Pfam" id="PF18962">
    <property type="entry name" value="Por_Secre_tail"/>
    <property type="match status" value="1"/>
</dbReference>
<proteinExistence type="predicted"/>
<reference evidence="2 3" key="1">
    <citation type="submission" date="2018-06" db="EMBL/GenBank/DDBJ databases">
        <title>Extensive metabolic versatility and redundancy in microbially diverse, dynamic hydrothermal sediments.</title>
        <authorList>
            <person name="Dombrowski N."/>
            <person name="Teske A."/>
            <person name="Baker B.J."/>
        </authorList>
    </citation>
    <scope>NUCLEOTIDE SEQUENCE [LARGE SCALE GENOMIC DNA]</scope>
    <source>
        <strain evidence="2">B10_G13</strain>
    </source>
</reference>
<evidence type="ECO:0000313" key="2">
    <source>
        <dbReference type="EMBL" id="RKX72051.1"/>
    </source>
</evidence>
<dbReference type="EMBL" id="QNBD01000054">
    <property type="protein sequence ID" value="RKX72051.1"/>
    <property type="molecule type" value="Genomic_DNA"/>
</dbReference>
<dbReference type="CDD" id="cd00063">
    <property type="entry name" value="FN3"/>
    <property type="match status" value="1"/>
</dbReference>
<gene>
    <name evidence="2" type="ORF">DRP43_01685</name>
</gene>
<comment type="caution">
    <text evidence="2">The sequence shown here is derived from an EMBL/GenBank/DDBJ whole genome shotgun (WGS) entry which is preliminary data.</text>
</comment>
<evidence type="ECO:0000259" key="1">
    <source>
        <dbReference type="PROSITE" id="PS50853"/>
    </source>
</evidence>